<reference evidence="8 9" key="1">
    <citation type="journal article" date="2017" name="Mycologia">
        <title>Bifiguratus adelaidae, gen. et sp. nov., a new member of Mucoromycotina in endophytic and soil-dwelling habitats.</title>
        <authorList>
            <person name="Torres-Cruz T.J."/>
            <person name="Billingsley Tobias T.L."/>
            <person name="Almatruk M."/>
            <person name="Hesse C."/>
            <person name="Kuske C.R."/>
            <person name="Desiro A."/>
            <person name="Benucci G.M."/>
            <person name="Bonito G."/>
            <person name="Stajich J.E."/>
            <person name="Dunlap C."/>
            <person name="Arnold A.E."/>
            <person name="Porras-Alfaro A."/>
        </authorList>
    </citation>
    <scope>NUCLEOTIDE SEQUENCE [LARGE SCALE GENOMIC DNA]</scope>
    <source>
        <strain evidence="8 9">AZ0501</strain>
    </source>
</reference>
<dbReference type="Gene3D" id="1.10.630.10">
    <property type="entry name" value="Cytochrome P450"/>
    <property type="match status" value="1"/>
</dbReference>
<feature type="binding site" description="axial binding residue" evidence="5">
    <location>
        <position position="491"/>
    </location>
    <ligand>
        <name>heme</name>
        <dbReference type="ChEBI" id="CHEBI:30413"/>
    </ligand>
    <ligandPart>
        <name>Fe</name>
        <dbReference type="ChEBI" id="CHEBI:18248"/>
    </ligandPart>
</feature>
<dbReference type="Proteomes" id="UP000242875">
    <property type="component" value="Unassembled WGS sequence"/>
</dbReference>
<dbReference type="EMBL" id="MVBO01000074">
    <property type="protein sequence ID" value="OZJ03674.1"/>
    <property type="molecule type" value="Genomic_DNA"/>
</dbReference>
<evidence type="ECO:0000256" key="6">
    <source>
        <dbReference type="RuleBase" id="RU000461"/>
    </source>
</evidence>
<feature type="region of interest" description="Disordered" evidence="7">
    <location>
        <begin position="288"/>
        <end position="307"/>
    </location>
</feature>
<dbReference type="InterPro" id="IPR002401">
    <property type="entry name" value="Cyt_P450_E_grp-I"/>
</dbReference>
<dbReference type="OrthoDB" id="1470350at2759"/>
<accession>A0A261XZJ5</accession>
<dbReference type="AlphaFoldDB" id="A0A261XZJ5"/>
<dbReference type="PANTHER" id="PTHR24305:SF166">
    <property type="entry name" value="CYTOCHROME P450 12A4, MITOCHONDRIAL-RELATED"/>
    <property type="match status" value="1"/>
</dbReference>
<keyword evidence="4 5" id="KW-0408">Iron</keyword>
<evidence type="ECO:0000256" key="7">
    <source>
        <dbReference type="SAM" id="MobiDB-lite"/>
    </source>
</evidence>
<evidence type="ECO:0000256" key="4">
    <source>
        <dbReference type="ARBA" id="ARBA00023004"/>
    </source>
</evidence>
<comment type="cofactor">
    <cofactor evidence="1 5">
        <name>heme</name>
        <dbReference type="ChEBI" id="CHEBI:30413"/>
    </cofactor>
</comment>
<evidence type="ECO:0008006" key="10">
    <source>
        <dbReference type="Google" id="ProtNLM"/>
    </source>
</evidence>
<evidence type="ECO:0000256" key="5">
    <source>
        <dbReference type="PIRSR" id="PIRSR602401-1"/>
    </source>
</evidence>
<gene>
    <name evidence="8" type="ORF">BZG36_03539</name>
</gene>
<dbReference type="PROSITE" id="PS00086">
    <property type="entry name" value="CYTOCHROME_P450"/>
    <property type="match status" value="1"/>
</dbReference>
<organism evidence="8 9">
    <name type="scientific">Bifiguratus adelaidae</name>
    <dbReference type="NCBI Taxonomy" id="1938954"/>
    <lineage>
        <taxon>Eukaryota</taxon>
        <taxon>Fungi</taxon>
        <taxon>Fungi incertae sedis</taxon>
        <taxon>Mucoromycota</taxon>
        <taxon>Mucoromycotina</taxon>
        <taxon>Endogonomycetes</taxon>
        <taxon>Endogonales</taxon>
        <taxon>Endogonales incertae sedis</taxon>
        <taxon>Bifiguratus</taxon>
    </lineage>
</organism>
<dbReference type="InterPro" id="IPR017972">
    <property type="entry name" value="Cyt_P450_CS"/>
</dbReference>
<keyword evidence="3 5" id="KW-0479">Metal-binding</keyword>
<dbReference type="SUPFAM" id="SSF48264">
    <property type="entry name" value="Cytochrome P450"/>
    <property type="match status" value="1"/>
</dbReference>
<dbReference type="GO" id="GO:0004497">
    <property type="term" value="F:monooxygenase activity"/>
    <property type="evidence" value="ECO:0007669"/>
    <property type="project" value="UniProtKB-KW"/>
</dbReference>
<sequence>MSVVNTSSLMRAFEAIQEHVDTVLAKLGQREHAKNVVRALLLGYLGYKISKRLYLVFLGPLSHIPGPIFSSLVDVPMWMKKSVREAKLFQTVFQLHEQYGPVVRLGVDRISVSDKAIIKEVLGKQDFPKAEDYKRFQLEGHQTVFSTIDKNFHKHRRRAVSPAFSLRYLGSLEPFLQSCTEKMILNIRQQIANNRGAATTLDIWGLYKHLALDVIGETAFGCEFDMINGGIGEAGRLPGAIDHRMHFAGLRALLPGFVRWTISSKNALESDEYLFKFMSEIIEQRTEATRAEAEQNGQALDSPSRRKKGKRNDILQILIETQFADNEEDRLMAKDIIQETVLFLIAGSETTSNTIAFTIIFLIQHPKVLEALVKEIDSVDLKQKGEDNRIPLPSFDDLKSLPYLNAVIDETLRLRPVTGTGLPRQPPADVVLGGYAIPKNTTINCFTWGCHISDKYWYKPHEFMPERWLDGAEHPADHDAFFPFSIGSRNCIGKNFAWMELRLGIFALLKYFEIGLVSGQEAIIEDLVQLVTVRIKVGKYDITVKERATRA</sequence>
<proteinExistence type="inferred from homology"/>
<dbReference type="InterPro" id="IPR036396">
    <property type="entry name" value="Cyt_P450_sf"/>
</dbReference>
<evidence type="ECO:0000256" key="3">
    <source>
        <dbReference type="ARBA" id="ARBA00022723"/>
    </source>
</evidence>
<keyword evidence="9" id="KW-1185">Reference proteome</keyword>
<dbReference type="PRINTS" id="PR00463">
    <property type="entry name" value="EP450I"/>
</dbReference>
<dbReference type="GO" id="GO:0016705">
    <property type="term" value="F:oxidoreductase activity, acting on paired donors, with incorporation or reduction of molecular oxygen"/>
    <property type="evidence" value="ECO:0007669"/>
    <property type="project" value="InterPro"/>
</dbReference>
<dbReference type="PANTHER" id="PTHR24305">
    <property type="entry name" value="CYTOCHROME P450"/>
    <property type="match status" value="1"/>
</dbReference>
<keyword evidence="6" id="KW-0560">Oxidoreductase</keyword>
<evidence type="ECO:0000313" key="8">
    <source>
        <dbReference type="EMBL" id="OZJ03674.1"/>
    </source>
</evidence>
<dbReference type="InterPro" id="IPR001128">
    <property type="entry name" value="Cyt_P450"/>
</dbReference>
<comment type="similarity">
    <text evidence="2 6">Belongs to the cytochrome P450 family.</text>
</comment>
<dbReference type="PRINTS" id="PR00385">
    <property type="entry name" value="P450"/>
</dbReference>
<keyword evidence="6" id="KW-0503">Monooxygenase</keyword>
<dbReference type="GO" id="GO:0005506">
    <property type="term" value="F:iron ion binding"/>
    <property type="evidence" value="ECO:0007669"/>
    <property type="project" value="InterPro"/>
</dbReference>
<comment type="caution">
    <text evidence="8">The sequence shown here is derived from an EMBL/GenBank/DDBJ whole genome shotgun (WGS) entry which is preliminary data.</text>
</comment>
<dbReference type="GO" id="GO:0020037">
    <property type="term" value="F:heme binding"/>
    <property type="evidence" value="ECO:0007669"/>
    <property type="project" value="InterPro"/>
</dbReference>
<keyword evidence="5 6" id="KW-0349">Heme</keyword>
<name>A0A261XZJ5_9FUNG</name>
<dbReference type="InterPro" id="IPR050121">
    <property type="entry name" value="Cytochrome_P450_monoxygenase"/>
</dbReference>
<evidence type="ECO:0000256" key="1">
    <source>
        <dbReference type="ARBA" id="ARBA00001971"/>
    </source>
</evidence>
<evidence type="ECO:0000313" key="9">
    <source>
        <dbReference type="Proteomes" id="UP000242875"/>
    </source>
</evidence>
<evidence type="ECO:0000256" key="2">
    <source>
        <dbReference type="ARBA" id="ARBA00010617"/>
    </source>
</evidence>
<protein>
    <recommendedName>
        <fullName evidence="10">Cytochrome P450</fullName>
    </recommendedName>
</protein>
<dbReference type="Pfam" id="PF00067">
    <property type="entry name" value="p450"/>
    <property type="match status" value="1"/>
</dbReference>